<dbReference type="Proteomes" id="UP000325577">
    <property type="component" value="Linkage Group LG8"/>
</dbReference>
<proteinExistence type="predicted"/>
<evidence type="ECO:0000259" key="2">
    <source>
        <dbReference type="Pfam" id="PF10551"/>
    </source>
</evidence>
<dbReference type="Pfam" id="PF03101">
    <property type="entry name" value="FAR1"/>
    <property type="match status" value="1"/>
</dbReference>
<dbReference type="InterPro" id="IPR004330">
    <property type="entry name" value="FAR1_DNA_bnd_dom"/>
</dbReference>
<gene>
    <name evidence="3" type="ORF">F0562_017561</name>
</gene>
<feature type="domain" description="MULE transposase" evidence="2">
    <location>
        <begin position="255"/>
        <end position="349"/>
    </location>
</feature>
<dbReference type="OrthoDB" id="747268at2759"/>
<evidence type="ECO:0000313" key="4">
    <source>
        <dbReference type="Proteomes" id="UP000325577"/>
    </source>
</evidence>
<dbReference type="Pfam" id="PF10551">
    <property type="entry name" value="MULE"/>
    <property type="match status" value="1"/>
</dbReference>
<keyword evidence="4" id="KW-1185">Reference proteome</keyword>
<evidence type="ECO:0000313" key="3">
    <source>
        <dbReference type="EMBL" id="KAA8517268.1"/>
    </source>
</evidence>
<feature type="domain" description="FAR1" evidence="1">
    <location>
        <begin position="49"/>
        <end position="134"/>
    </location>
</feature>
<dbReference type="PANTHER" id="PTHR47718">
    <property type="entry name" value="OS01G0519700 PROTEIN"/>
    <property type="match status" value="1"/>
</dbReference>
<sequence length="595" mass="68711">MEEDALSSSSSMEVVEEQKENEMEIVNLEDKVEAPKIGMTFGNYDELYDYYIIYAKKLGFAVCRRSLTKGNDGELKYITLVCSRSGYSQHTSKNIFKPYPIPKMNCQAKIRAISFDDGSWQVNSLSLDHNHRLSPGKARFYRCNRVIRPYVKRKLEMNDKAGIRMNKSYNACVVEVGGHKNMTFLEKDCRNYIEKVRRLRLGQGDATAVQDYFLKMQANNANFFYAMDLDEKARLKNLFWADERSRAAYEEFGDVVTFDTTYVTNKYDMTFAPFVGVNHHGHSILLRCGLISNKDTDIFTWLFQTWLTCMSGRAPSGIIIEQDKAMKKTIEKVFPNKRHRWCLWHIMKKILEKLKGYKEYESIKFILQKAVYDTLSPNEFKCSWNSMIEKYKFHGNEWLLGIYTERHRWVPAFVKDNFWAGMSTTQRSESMHAFFDGYVNVKTTLKQFVEQYENALKDKDFEKFKSMGIGHIEGPTAYNVADIIGTQDSIVVNPSLQGHRDANMPNYTPQIMLGVDVATNLNLMQGNLNLHGYSRTPPTNLSVDYPFRDVTKRRAMGLSNEVNMPVNILLVSFPGHAHSQALMPLMTNPRQLQGL</sequence>
<dbReference type="AlphaFoldDB" id="A0A5J4ZI88"/>
<organism evidence="3 4">
    <name type="scientific">Nyssa sinensis</name>
    <dbReference type="NCBI Taxonomy" id="561372"/>
    <lineage>
        <taxon>Eukaryota</taxon>
        <taxon>Viridiplantae</taxon>
        <taxon>Streptophyta</taxon>
        <taxon>Embryophyta</taxon>
        <taxon>Tracheophyta</taxon>
        <taxon>Spermatophyta</taxon>
        <taxon>Magnoliopsida</taxon>
        <taxon>eudicotyledons</taxon>
        <taxon>Gunneridae</taxon>
        <taxon>Pentapetalae</taxon>
        <taxon>asterids</taxon>
        <taxon>Cornales</taxon>
        <taxon>Nyssaceae</taxon>
        <taxon>Nyssa</taxon>
    </lineage>
</organism>
<name>A0A5J4ZI88_9ASTE</name>
<evidence type="ECO:0000259" key="1">
    <source>
        <dbReference type="Pfam" id="PF03101"/>
    </source>
</evidence>
<dbReference type="InterPro" id="IPR018289">
    <property type="entry name" value="MULE_transposase_dom"/>
</dbReference>
<protein>
    <submittedName>
        <fullName evidence="3">Uncharacterized protein</fullName>
    </submittedName>
</protein>
<dbReference type="EMBL" id="CM018051">
    <property type="protein sequence ID" value="KAA8517268.1"/>
    <property type="molecule type" value="Genomic_DNA"/>
</dbReference>
<dbReference type="PANTHER" id="PTHR47718:SF13">
    <property type="entry name" value="OS09G0290500 PROTEIN"/>
    <property type="match status" value="1"/>
</dbReference>
<reference evidence="3 4" key="1">
    <citation type="submission" date="2019-09" db="EMBL/GenBank/DDBJ databases">
        <title>A chromosome-level genome assembly of the Chinese tupelo Nyssa sinensis.</title>
        <authorList>
            <person name="Yang X."/>
            <person name="Kang M."/>
            <person name="Yang Y."/>
            <person name="Xiong H."/>
            <person name="Wang M."/>
            <person name="Zhang Z."/>
            <person name="Wang Z."/>
            <person name="Wu H."/>
            <person name="Ma T."/>
            <person name="Liu J."/>
            <person name="Xi Z."/>
        </authorList>
    </citation>
    <scope>NUCLEOTIDE SEQUENCE [LARGE SCALE GENOMIC DNA]</scope>
    <source>
        <strain evidence="3">J267</strain>
        <tissue evidence="3">Leaf</tissue>
    </source>
</reference>
<accession>A0A5J4ZI88</accession>